<gene>
    <name evidence="2" type="ORF">POCTA_138.1.T1310003</name>
</gene>
<evidence type="ECO:0000256" key="1">
    <source>
        <dbReference type="SAM" id="MobiDB-lite"/>
    </source>
</evidence>
<keyword evidence="3" id="KW-1185">Reference proteome</keyword>
<evidence type="ECO:0000313" key="3">
    <source>
        <dbReference type="Proteomes" id="UP000683925"/>
    </source>
</evidence>
<reference evidence="2" key="1">
    <citation type="submission" date="2021-01" db="EMBL/GenBank/DDBJ databases">
        <authorList>
            <consortium name="Genoscope - CEA"/>
            <person name="William W."/>
        </authorList>
    </citation>
    <scope>NUCLEOTIDE SEQUENCE</scope>
</reference>
<comment type="caution">
    <text evidence="2">The sequence shown here is derived from an EMBL/GenBank/DDBJ whole genome shotgun (WGS) entry which is preliminary data.</text>
</comment>
<proteinExistence type="predicted"/>
<evidence type="ECO:0000313" key="2">
    <source>
        <dbReference type="EMBL" id="CAD8203773.1"/>
    </source>
</evidence>
<organism evidence="2 3">
    <name type="scientific">Paramecium octaurelia</name>
    <dbReference type="NCBI Taxonomy" id="43137"/>
    <lineage>
        <taxon>Eukaryota</taxon>
        <taxon>Sar</taxon>
        <taxon>Alveolata</taxon>
        <taxon>Ciliophora</taxon>
        <taxon>Intramacronucleata</taxon>
        <taxon>Oligohymenophorea</taxon>
        <taxon>Peniculida</taxon>
        <taxon>Parameciidae</taxon>
        <taxon>Paramecium</taxon>
    </lineage>
</organism>
<sequence length="51" mass="6155">MWKKRERLRMETMTSREITKRQKGKRVRFKDRGAPHEPVEPSSLKVDVELC</sequence>
<dbReference type="EMBL" id="CAJJDP010000131">
    <property type="protein sequence ID" value="CAD8203773.1"/>
    <property type="molecule type" value="Genomic_DNA"/>
</dbReference>
<name>A0A8S1XRQ8_PAROT</name>
<feature type="compositionally biased region" description="Basic and acidic residues" evidence="1">
    <location>
        <begin position="30"/>
        <end position="39"/>
    </location>
</feature>
<dbReference type="Proteomes" id="UP000683925">
    <property type="component" value="Unassembled WGS sequence"/>
</dbReference>
<protein>
    <submittedName>
        <fullName evidence="2">Uncharacterized protein</fullName>
    </submittedName>
</protein>
<accession>A0A8S1XRQ8</accession>
<dbReference type="AlphaFoldDB" id="A0A8S1XRQ8"/>
<dbReference type="OrthoDB" id="319763at2759"/>
<feature type="region of interest" description="Disordered" evidence="1">
    <location>
        <begin position="1"/>
        <end position="51"/>
    </location>
</feature>